<organism evidence="1 2">
    <name type="scientific">Crotalaria pallida</name>
    <name type="common">Smooth rattlebox</name>
    <name type="synonym">Crotalaria striata</name>
    <dbReference type="NCBI Taxonomy" id="3830"/>
    <lineage>
        <taxon>Eukaryota</taxon>
        <taxon>Viridiplantae</taxon>
        <taxon>Streptophyta</taxon>
        <taxon>Embryophyta</taxon>
        <taxon>Tracheophyta</taxon>
        <taxon>Spermatophyta</taxon>
        <taxon>Magnoliopsida</taxon>
        <taxon>eudicotyledons</taxon>
        <taxon>Gunneridae</taxon>
        <taxon>Pentapetalae</taxon>
        <taxon>rosids</taxon>
        <taxon>fabids</taxon>
        <taxon>Fabales</taxon>
        <taxon>Fabaceae</taxon>
        <taxon>Papilionoideae</taxon>
        <taxon>50 kb inversion clade</taxon>
        <taxon>genistoids sensu lato</taxon>
        <taxon>core genistoids</taxon>
        <taxon>Crotalarieae</taxon>
        <taxon>Crotalaria</taxon>
    </lineage>
</organism>
<evidence type="ECO:0000313" key="1">
    <source>
        <dbReference type="EMBL" id="KAK7289709.1"/>
    </source>
</evidence>
<gene>
    <name evidence="1" type="ORF">RIF29_03565</name>
</gene>
<dbReference type="GO" id="GO:0009507">
    <property type="term" value="C:chloroplast"/>
    <property type="evidence" value="ECO:0007669"/>
    <property type="project" value="TreeGrafter"/>
</dbReference>
<protein>
    <submittedName>
        <fullName evidence="1">Uncharacterized protein</fullName>
    </submittedName>
</protein>
<dbReference type="PANTHER" id="PTHR46935">
    <property type="entry name" value="OS01G0674700 PROTEIN"/>
    <property type="match status" value="1"/>
</dbReference>
<proteinExistence type="predicted"/>
<dbReference type="GO" id="GO:0009658">
    <property type="term" value="P:chloroplast organization"/>
    <property type="evidence" value="ECO:0007669"/>
    <property type="project" value="InterPro"/>
</dbReference>
<dbReference type="EMBL" id="JAYWIO010000001">
    <property type="protein sequence ID" value="KAK7289709.1"/>
    <property type="molecule type" value="Genomic_DNA"/>
</dbReference>
<dbReference type="Proteomes" id="UP001372338">
    <property type="component" value="Unassembled WGS sequence"/>
</dbReference>
<comment type="caution">
    <text evidence="1">The sequence shown here is derived from an EMBL/GenBank/DDBJ whole genome shotgun (WGS) entry which is preliminary data.</text>
</comment>
<reference evidence="1 2" key="1">
    <citation type="submission" date="2024-01" db="EMBL/GenBank/DDBJ databases">
        <title>The genomes of 5 underutilized Papilionoideae crops provide insights into root nodulation and disease resistanc.</title>
        <authorList>
            <person name="Yuan L."/>
        </authorList>
    </citation>
    <scope>NUCLEOTIDE SEQUENCE [LARGE SCALE GENOMIC DNA]</scope>
    <source>
        <strain evidence="1">ZHUSHIDOU_FW_LH</strain>
        <tissue evidence="1">Leaf</tissue>
    </source>
</reference>
<dbReference type="PANTHER" id="PTHR46935:SF2">
    <property type="entry name" value="PENTACOTRIPEPTIDE-REPEAT REGION OF PRORP DOMAIN-CONTAINING PROTEIN"/>
    <property type="match status" value="1"/>
</dbReference>
<dbReference type="InterPro" id="IPR044645">
    <property type="entry name" value="DG1/EMB2279-like"/>
</dbReference>
<evidence type="ECO:0000313" key="2">
    <source>
        <dbReference type="Proteomes" id="UP001372338"/>
    </source>
</evidence>
<name>A0AAN9J0T9_CROPI</name>
<sequence>MQCHLLEHAFDMILEVGEIPHLLFFFELVIQAITQHNYERATILVNTMAYAQFQGAEKQWTYFFSDNEDRISHENLERLLDAIGNCDVVSIPTVSNLSRSLRVLCGLGTSRTISHIIPSKIKNTVNDQNEVVDDGGNGNMPNFQGE</sequence>
<dbReference type="AlphaFoldDB" id="A0AAN9J0T9"/>
<accession>A0AAN9J0T9</accession>
<keyword evidence="2" id="KW-1185">Reference proteome</keyword>